<dbReference type="Gene3D" id="1.10.490.10">
    <property type="entry name" value="Globins"/>
    <property type="match status" value="1"/>
</dbReference>
<dbReference type="Pfam" id="PF01152">
    <property type="entry name" value="Bac_globin"/>
    <property type="match status" value="1"/>
</dbReference>
<dbReference type="CDD" id="cd08916">
    <property type="entry name" value="TrHb3_P"/>
    <property type="match status" value="1"/>
</dbReference>
<dbReference type="RefSeq" id="WP_113614662.1">
    <property type="nucleotide sequence ID" value="NZ_QFFJ01000001.1"/>
</dbReference>
<keyword evidence="1" id="KW-0813">Transport</keyword>
<dbReference type="Proteomes" id="UP000253410">
    <property type="component" value="Unassembled WGS sequence"/>
</dbReference>
<dbReference type="AlphaFoldDB" id="A0A365Y0N4"/>
<dbReference type="OrthoDB" id="25954at2"/>
<accession>A0A365Y0N4</accession>
<keyword evidence="3" id="KW-0479">Metal-binding</keyword>
<evidence type="ECO:0000256" key="4">
    <source>
        <dbReference type="ARBA" id="ARBA00023004"/>
    </source>
</evidence>
<dbReference type="GO" id="GO:0046872">
    <property type="term" value="F:metal ion binding"/>
    <property type="evidence" value="ECO:0007669"/>
    <property type="project" value="UniProtKB-KW"/>
</dbReference>
<keyword evidence="4" id="KW-0408">Iron</keyword>
<dbReference type="EMBL" id="QFFJ01000001">
    <property type="protein sequence ID" value="RBL92060.1"/>
    <property type="molecule type" value="Genomic_DNA"/>
</dbReference>
<name>A0A365Y0N4_9BACT</name>
<dbReference type="GO" id="GO:0019825">
    <property type="term" value="F:oxygen binding"/>
    <property type="evidence" value="ECO:0007669"/>
    <property type="project" value="InterPro"/>
</dbReference>
<gene>
    <name evidence="5" type="ORF">DF182_05555</name>
</gene>
<keyword evidence="6" id="KW-1185">Reference proteome</keyword>
<protein>
    <submittedName>
        <fullName evidence="5">Globin</fullName>
    </submittedName>
</protein>
<comment type="caution">
    <text evidence="5">The sequence shown here is derived from an EMBL/GenBank/DDBJ whole genome shotgun (WGS) entry which is preliminary data.</text>
</comment>
<evidence type="ECO:0000256" key="3">
    <source>
        <dbReference type="ARBA" id="ARBA00022723"/>
    </source>
</evidence>
<proteinExistence type="predicted"/>
<keyword evidence="2" id="KW-0349">Heme</keyword>
<dbReference type="InterPro" id="IPR001486">
    <property type="entry name" value="Hemoglobin_trunc"/>
</dbReference>
<sequence length="129" mass="15257">MEQLKDISSLDDIRLLVDSFYGKARADELLGPIFNGIIQNRWPEHLDKMYRFWETLLLDNHTYHGSPFWPHAQMPVNATHFDRWQQLFRETVTQLFDGPKASEACWRGEKMAQMFLSKITYYNSTTAIK</sequence>
<dbReference type="SUPFAM" id="SSF46458">
    <property type="entry name" value="Globin-like"/>
    <property type="match status" value="1"/>
</dbReference>
<evidence type="ECO:0000256" key="1">
    <source>
        <dbReference type="ARBA" id="ARBA00022448"/>
    </source>
</evidence>
<dbReference type="InterPro" id="IPR009050">
    <property type="entry name" value="Globin-like_sf"/>
</dbReference>
<reference evidence="5 6" key="1">
    <citation type="submission" date="2018-05" db="EMBL/GenBank/DDBJ databases">
        <title>Chitinophaga sp. K3CV102501T nov., isolated from isolated from a monsoon evergreen broad-leaved forest soil.</title>
        <authorList>
            <person name="Lv Y."/>
        </authorList>
    </citation>
    <scope>NUCLEOTIDE SEQUENCE [LARGE SCALE GENOMIC DNA]</scope>
    <source>
        <strain evidence="5 6">GDMCC 1.1325</strain>
    </source>
</reference>
<dbReference type="InterPro" id="IPR012292">
    <property type="entry name" value="Globin/Proto"/>
</dbReference>
<dbReference type="GO" id="GO:0020037">
    <property type="term" value="F:heme binding"/>
    <property type="evidence" value="ECO:0007669"/>
    <property type="project" value="InterPro"/>
</dbReference>
<evidence type="ECO:0000256" key="2">
    <source>
        <dbReference type="ARBA" id="ARBA00022617"/>
    </source>
</evidence>
<evidence type="ECO:0000313" key="6">
    <source>
        <dbReference type="Proteomes" id="UP000253410"/>
    </source>
</evidence>
<evidence type="ECO:0000313" key="5">
    <source>
        <dbReference type="EMBL" id="RBL92060.1"/>
    </source>
</evidence>
<organism evidence="5 6">
    <name type="scientific">Chitinophaga flava</name>
    <dbReference type="NCBI Taxonomy" id="2259036"/>
    <lineage>
        <taxon>Bacteria</taxon>
        <taxon>Pseudomonadati</taxon>
        <taxon>Bacteroidota</taxon>
        <taxon>Chitinophagia</taxon>
        <taxon>Chitinophagales</taxon>
        <taxon>Chitinophagaceae</taxon>
        <taxon>Chitinophaga</taxon>
    </lineage>
</organism>